<dbReference type="Gene3D" id="3.40.630.30">
    <property type="match status" value="1"/>
</dbReference>
<protein>
    <submittedName>
        <fullName evidence="2">GNAT family N-acetyltransferase</fullName>
        <ecNumber evidence="2">2.3.1.-</ecNumber>
    </submittedName>
</protein>
<dbReference type="Pfam" id="PF13480">
    <property type="entry name" value="Acetyltransf_6"/>
    <property type="match status" value="1"/>
</dbReference>
<evidence type="ECO:0000313" key="3">
    <source>
        <dbReference type="Proteomes" id="UP001596104"/>
    </source>
</evidence>
<reference evidence="3" key="1">
    <citation type="journal article" date="2019" name="Int. J. Syst. Evol. Microbiol.">
        <title>The Global Catalogue of Microorganisms (GCM) 10K type strain sequencing project: providing services to taxonomists for standard genome sequencing and annotation.</title>
        <authorList>
            <consortium name="The Broad Institute Genomics Platform"/>
            <consortium name="The Broad Institute Genome Sequencing Center for Infectious Disease"/>
            <person name="Wu L."/>
            <person name="Ma J."/>
        </authorList>
    </citation>
    <scope>NUCLEOTIDE SEQUENCE [LARGE SCALE GENOMIC DNA]</scope>
    <source>
        <strain evidence="3">CGMCC 1.16326</strain>
    </source>
</reference>
<keyword evidence="2" id="KW-0808">Transferase</keyword>
<dbReference type="EMBL" id="JBHSLV010000078">
    <property type="protein sequence ID" value="MFC5396993.1"/>
    <property type="molecule type" value="Genomic_DNA"/>
</dbReference>
<keyword evidence="2" id="KW-0012">Acyltransferase</keyword>
<evidence type="ECO:0000313" key="2">
    <source>
        <dbReference type="EMBL" id="MFC5396993.1"/>
    </source>
</evidence>
<keyword evidence="3" id="KW-1185">Reference proteome</keyword>
<dbReference type="InterPro" id="IPR016181">
    <property type="entry name" value="Acyl_CoA_acyltransferase"/>
</dbReference>
<dbReference type="InterPro" id="IPR038740">
    <property type="entry name" value="BioF2-like_GNAT_dom"/>
</dbReference>
<organism evidence="2 3">
    <name type="scientific">Bosea vestrisii</name>
    <dbReference type="NCBI Taxonomy" id="151416"/>
    <lineage>
        <taxon>Bacteria</taxon>
        <taxon>Pseudomonadati</taxon>
        <taxon>Pseudomonadota</taxon>
        <taxon>Alphaproteobacteria</taxon>
        <taxon>Hyphomicrobiales</taxon>
        <taxon>Boseaceae</taxon>
        <taxon>Bosea</taxon>
    </lineage>
</organism>
<evidence type="ECO:0000259" key="1">
    <source>
        <dbReference type="Pfam" id="PF13480"/>
    </source>
</evidence>
<dbReference type="Proteomes" id="UP001596104">
    <property type="component" value="Unassembled WGS sequence"/>
</dbReference>
<feature type="domain" description="BioF2-like acetyltransferase" evidence="1">
    <location>
        <begin position="122"/>
        <end position="248"/>
    </location>
</feature>
<gene>
    <name evidence="2" type="ORF">ACFPPC_30530</name>
</gene>
<dbReference type="SUPFAM" id="SSF55729">
    <property type="entry name" value="Acyl-CoA N-acyltransferases (Nat)"/>
    <property type="match status" value="1"/>
</dbReference>
<dbReference type="RefSeq" id="WP_377013851.1">
    <property type="nucleotide sequence ID" value="NZ_JBHSLV010000078.1"/>
</dbReference>
<accession>A0ABW0HI85</accession>
<sequence>MTTAYLDGLGVGYDLHVVRAEGRIVAGLPLTRGIGGLRTNPLYCKYLGLAWEGPLKADFSDYYAHVETLAALVKATKSFDYTFHPSVPSWMPFHWLGLHEQTAYTYVIPAAAKDSWWDAADSRIRRAARRGLKGGVTIREGSAGSAADVASCYKLANMPFTSRGARPLMSEERFCRLVAALAAHDMVRIWFAEETGKGATSAAAVLYDWQAAYFVFNGSSPHAEAGSNASLLAQIIQDALNRGLDFDFEGSMIKPVETFYRRFGGELRPYSRIYQPSFVNFCKRTAIQAVRRFGGYSR</sequence>
<proteinExistence type="predicted"/>
<dbReference type="EC" id="2.3.1.-" evidence="2"/>
<dbReference type="GO" id="GO:0016746">
    <property type="term" value="F:acyltransferase activity"/>
    <property type="evidence" value="ECO:0007669"/>
    <property type="project" value="UniProtKB-KW"/>
</dbReference>
<comment type="caution">
    <text evidence="2">The sequence shown here is derived from an EMBL/GenBank/DDBJ whole genome shotgun (WGS) entry which is preliminary data.</text>
</comment>
<name>A0ABW0HI85_9HYPH</name>